<dbReference type="UniPathway" id="UPA00060">
    <property type="reaction ID" value="UER00138"/>
</dbReference>
<comment type="caution">
    <text evidence="4">The sequence shown here is derived from an EMBL/GenBank/DDBJ whole genome shotgun (WGS) entry which is preliminary data.</text>
</comment>
<dbReference type="CDD" id="cd01169">
    <property type="entry name" value="HMPP_kinase"/>
    <property type="match status" value="1"/>
</dbReference>
<dbReference type="PANTHER" id="PTHR20858">
    <property type="entry name" value="PHOSPHOMETHYLPYRIMIDINE KINASE"/>
    <property type="match status" value="1"/>
</dbReference>
<dbReference type="PANTHER" id="PTHR20858:SF17">
    <property type="entry name" value="HYDROXYMETHYLPYRIMIDINE_PHOSPHOMETHYLPYRIMIDINE KINASE THI20-RELATED"/>
    <property type="match status" value="1"/>
</dbReference>
<dbReference type="AlphaFoldDB" id="A0A149TH90"/>
<dbReference type="GO" id="GO:0009228">
    <property type="term" value="P:thiamine biosynthetic process"/>
    <property type="evidence" value="ECO:0007669"/>
    <property type="project" value="InterPro"/>
</dbReference>
<dbReference type="GO" id="GO:0005829">
    <property type="term" value="C:cytosol"/>
    <property type="evidence" value="ECO:0007669"/>
    <property type="project" value="TreeGrafter"/>
</dbReference>
<evidence type="ECO:0000256" key="1">
    <source>
        <dbReference type="ARBA" id="ARBA00004948"/>
    </source>
</evidence>
<dbReference type="GO" id="GO:0008972">
    <property type="term" value="F:phosphomethylpyrimidine kinase activity"/>
    <property type="evidence" value="ECO:0007669"/>
    <property type="project" value="InterPro"/>
</dbReference>
<dbReference type="EC" id="2.7.1.49" evidence="2"/>
<protein>
    <recommendedName>
        <fullName evidence="2">hydroxymethylpyrimidine kinase</fullName>
        <ecNumber evidence="2">2.7.1.49</ecNumber>
    </recommendedName>
</protein>
<dbReference type="InterPro" id="IPR004399">
    <property type="entry name" value="HMP/HMP-P_kinase_dom"/>
</dbReference>
<dbReference type="Gene3D" id="3.40.1190.20">
    <property type="match status" value="1"/>
</dbReference>
<gene>
    <name evidence="4" type="ORF">AD945_12830</name>
</gene>
<dbReference type="InterPro" id="IPR013749">
    <property type="entry name" value="PM/HMP-P_kinase-1"/>
</dbReference>
<evidence type="ECO:0000256" key="2">
    <source>
        <dbReference type="ARBA" id="ARBA00012135"/>
    </source>
</evidence>
<dbReference type="STRING" id="318683.A0U94_00770"/>
<reference evidence="4 5" key="1">
    <citation type="submission" date="2015-06" db="EMBL/GenBank/DDBJ databases">
        <title>Improved classification and identification of acetic acid bacteria using matrix-assisted laser desorption/ionization time-of-flight mass spectrometry; Gluconobacter nephelii and Gluconobacter uchimurae are later heterotypic synonyms of Gluconobacter japonicus and Gluconobacter oxydans, respectively.</title>
        <authorList>
            <person name="Li L."/>
            <person name="Cleenwerck I."/>
            <person name="De Vuyst L."/>
            <person name="Vandamme P."/>
        </authorList>
    </citation>
    <scope>NUCLEOTIDE SEQUENCE [LARGE SCALE GENOMIC DNA]</scope>
    <source>
        <strain evidence="4 5">LMG 1768</strain>
    </source>
</reference>
<accession>A0A149TH90</accession>
<dbReference type="GO" id="GO:0009229">
    <property type="term" value="P:thiamine diphosphate biosynthetic process"/>
    <property type="evidence" value="ECO:0007669"/>
    <property type="project" value="UniProtKB-UniPathway"/>
</dbReference>
<dbReference type="Proteomes" id="UP000075636">
    <property type="component" value="Unassembled WGS sequence"/>
</dbReference>
<evidence type="ECO:0000313" key="4">
    <source>
        <dbReference type="EMBL" id="KXV46951.1"/>
    </source>
</evidence>
<dbReference type="PATRIC" id="fig|318683.6.peg.3026"/>
<dbReference type="InterPro" id="IPR029056">
    <property type="entry name" value="Ribokinase-like"/>
</dbReference>
<dbReference type="RefSeq" id="WP_062109315.1">
    <property type="nucleotide sequence ID" value="NZ_LHZR01000111.1"/>
</dbReference>
<sequence>MKRPALLIGGMDSSGGAGLARDLLSVQAAGQTARLAVTAVTAQTDRRVLAVEPVAPALLAAQIEAALETGIGAVKIGAMFNAPLIRVVAALLPDVPVVLDPVLCSSSGHALLDPEGVQAMVALLLPRTTVLTPNLPELAALAAALGMDPPSEREAVVDVLLSRGCRSVLLKGGHDLSSSVSEDILYAAGSCPLAFRSPRFSFELRGTGCQLASGLAAGLARGQNVPEAIRAARCGVEARFRNAG</sequence>
<organism evidence="4 5">
    <name type="scientific">Gluconobacter albidus</name>
    <dbReference type="NCBI Taxonomy" id="318683"/>
    <lineage>
        <taxon>Bacteria</taxon>
        <taxon>Pseudomonadati</taxon>
        <taxon>Pseudomonadota</taxon>
        <taxon>Alphaproteobacteria</taxon>
        <taxon>Acetobacterales</taxon>
        <taxon>Acetobacteraceae</taxon>
        <taxon>Gluconobacter</taxon>
    </lineage>
</organism>
<dbReference type="SUPFAM" id="SSF53613">
    <property type="entry name" value="Ribokinase-like"/>
    <property type="match status" value="1"/>
</dbReference>
<feature type="domain" description="Pyridoxamine kinase/Phosphomethylpyrimidine kinase" evidence="3">
    <location>
        <begin position="12"/>
        <end position="241"/>
    </location>
</feature>
<comment type="pathway">
    <text evidence="1">Cofactor biosynthesis; thiamine diphosphate biosynthesis.</text>
</comment>
<dbReference type="Pfam" id="PF08543">
    <property type="entry name" value="Phos_pyr_kin"/>
    <property type="match status" value="1"/>
</dbReference>
<dbReference type="OrthoDB" id="9810880at2"/>
<name>A0A149TH90_9PROT</name>
<evidence type="ECO:0000313" key="5">
    <source>
        <dbReference type="Proteomes" id="UP000075636"/>
    </source>
</evidence>
<dbReference type="GO" id="GO:0008902">
    <property type="term" value="F:hydroxymethylpyrimidine kinase activity"/>
    <property type="evidence" value="ECO:0007669"/>
    <property type="project" value="UniProtKB-EC"/>
</dbReference>
<proteinExistence type="predicted"/>
<evidence type="ECO:0000259" key="3">
    <source>
        <dbReference type="Pfam" id="PF08543"/>
    </source>
</evidence>
<dbReference type="EMBL" id="LHZR01000111">
    <property type="protein sequence ID" value="KXV46951.1"/>
    <property type="molecule type" value="Genomic_DNA"/>
</dbReference>